<feature type="region of interest" description="Disordered" evidence="1">
    <location>
        <begin position="54"/>
        <end position="80"/>
    </location>
</feature>
<gene>
    <name evidence="2" type="ORF">A9F13_02g01672</name>
</gene>
<protein>
    <submittedName>
        <fullName evidence="2">Uncharacterized protein</fullName>
    </submittedName>
</protein>
<comment type="caution">
    <text evidence="2">The sequence shown here is derived from an EMBL/GenBank/DDBJ whole genome shotgun (WGS) entry which is preliminary data.</text>
</comment>
<reference evidence="2 3" key="1">
    <citation type="submission" date="2017-04" db="EMBL/GenBank/DDBJ databases">
        <title>Draft genome of the yeast Clavispora lusitaniae type strain CBS 6936.</title>
        <authorList>
            <person name="Durrens P."/>
            <person name="Klopp C."/>
            <person name="Biteau N."/>
            <person name="Fitton-Ouhabi V."/>
            <person name="Dementhon K."/>
            <person name="Accoceberry I."/>
            <person name="Sherman D.J."/>
            <person name="Noel T."/>
        </authorList>
    </citation>
    <scope>NUCLEOTIDE SEQUENCE [LARGE SCALE GENOMIC DNA]</scope>
    <source>
        <strain evidence="2 3">CBS 6936</strain>
    </source>
</reference>
<dbReference type="EMBL" id="LYUB02000002">
    <property type="protein sequence ID" value="OVF10363.1"/>
    <property type="molecule type" value="Genomic_DNA"/>
</dbReference>
<name>A0AA91Q466_CLALS</name>
<evidence type="ECO:0000313" key="2">
    <source>
        <dbReference type="EMBL" id="OVF10363.1"/>
    </source>
</evidence>
<evidence type="ECO:0000256" key="1">
    <source>
        <dbReference type="SAM" id="MobiDB-lite"/>
    </source>
</evidence>
<evidence type="ECO:0000313" key="3">
    <source>
        <dbReference type="Proteomes" id="UP000195602"/>
    </source>
</evidence>
<dbReference type="KEGG" id="clus:A9F13_02g01672"/>
<proteinExistence type="predicted"/>
<sequence>MAVPVILNSLLCRQNSVLFPPRNVTWPKQASHLSVEIAVAVSCGLCIYGQLAREGSNSHTAKERTATKKQGQKSTIGGNGCKKNPLALTVAANGSGGVGHRW</sequence>
<accession>A0AA91Q466</accession>
<dbReference type="AlphaFoldDB" id="A0AA91Q466"/>
<dbReference type="Proteomes" id="UP000195602">
    <property type="component" value="Unassembled WGS sequence"/>
</dbReference>
<organism evidence="2 3">
    <name type="scientific">Clavispora lusitaniae</name>
    <name type="common">Candida lusitaniae</name>
    <dbReference type="NCBI Taxonomy" id="36911"/>
    <lineage>
        <taxon>Eukaryota</taxon>
        <taxon>Fungi</taxon>
        <taxon>Dikarya</taxon>
        <taxon>Ascomycota</taxon>
        <taxon>Saccharomycotina</taxon>
        <taxon>Pichiomycetes</taxon>
        <taxon>Metschnikowiaceae</taxon>
        <taxon>Clavispora</taxon>
    </lineage>
</organism>